<dbReference type="GO" id="GO:0006227">
    <property type="term" value="P:dUDP biosynthetic process"/>
    <property type="evidence" value="ECO:0007669"/>
    <property type="project" value="TreeGrafter"/>
</dbReference>
<dbReference type="HAMAP" id="MF_00165">
    <property type="entry name" value="Thymidylate_kinase"/>
    <property type="match status" value="1"/>
</dbReference>
<keyword evidence="14" id="KW-1185">Reference proteome</keyword>
<dbReference type="GO" id="GO:0005829">
    <property type="term" value="C:cytosol"/>
    <property type="evidence" value="ECO:0007669"/>
    <property type="project" value="TreeGrafter"/>
</dbReference>
<keyword evidence="8 11" id="KW-0067">ATP-binding</keyword>
<name>C8PCQ1_9LACO</name>
<evidence type="ECO:0000256" key="8">
    <source>
        <dbReference type="ARBA" id="ARBA00022840"/>
    </source>
</evidence>
<dbReference type="FunFam" id="3.40.50.300:FF:000225">
    <property type="entry name" value="Thymidylate kinase"/>
    <property type="match status" value="1"/>
</dbReference>
<dbReference type="InterPro" id="IPR039430">
    <property type="entry name" value="Thymidylate_kin-like_dom"/>
</dbReference>
<evidence type="ECO:0000259" key="12">
    <source>
        <dbReference type="Pfam" id="PF02223"/>
    </source>
</evidence>
<dbReference type="EC" id="2.7.4.9" evidence="2 11"/>
<evidence type="ECO:0000256" key="10">
    <source>
        <dbReference type="ARBA" id="ARBA00057735"/>
    </source>
</evidence>
<evidence type="ECO:0000256" key="1">
    <source>
        <dbReference type="ARBA" id="ARBA00009776"/>
    </source>
</evidence>
<evidence type="ECO:0000256" key="5">
    <source>
        <dbReference type="ARBA" id="ARBA00022727"/>
    </source>
</evidence>
<dbReference type="Proteomes" id="UP000004115">
    <property type="component" value="Unassembled WGS sequence"/>
</dbReference>
<evidence type="ECO:0000256" key="4">
    <source>
        <dbReference type="ARBA" id="ARBA00022679"/>
    </source>
</evidence>
<evidence type="ECO:0000256" key="2">
    <source>
        <dbReference type="ARBA" id="ARBA00012980"/>
    </source>
</evidence>
<keyword evidence="4 11" id="KW-0808">Transferase</keyword>
<dbReference type="EMBL" id="ACLN01000010">
    <property type="protein sequence ID" value="EEW51709.1"/>
    <property type="molecule type" value="Genomic_DNA"/>
</dbReference>
<dbReference type="Pfam" id="PF02223">
    <property type="entry name" value="Thymidylate_kin"/>
    <property type="match status" value="1"/>
</dbReference>
<dbReference type="NCBIfam" id="TIGR00041">
    <property type="entry name" value="DTMP_kinase"/>
    <property type="match status" value="1"/>
</dbReference>
<dbReference type="PATRIC" id="fig|525328.13.peg.1183"/>
<dbReference type="PANTHER" id="PTHR10344:SF4">
    <property type="entry name" value="UMP-CMP KINASE 2, MITOCHONDRIAL"/>
    <property type="match status" value="1"/>
</dbReference>
<keyword evidence="7 11" id="KW-0418">Kinase</keyword>
<comment type="similarity">
    <text evidence="1 11">Belongs to the thymidylate kinase family.</text>
</comment>
<dbReference type="AlphaFoldDB" id="C8PCQ1"/>
<evidence type="ECO:0000256" key="9">
    <source>
        <dbReference type="ARBA" id="ARBA00048743"/>
    </source>
</evidence>
<reference evidence="13 14" key="1">
    <citation type="submission" date="2009-09" db="EMBL/GenBank/DDBJ databases">
        <authorList>
            <person name="Qin X."/>
            <person name="Bachman B."/>
            <person name="Battles P."/>
            <person name="Bell A."/>
            <person name="Bess C."/>
            <person name="Bickham C."/>
            <person name="Chaboub L."/>
            <person name="Chen D."/>
            <person name="Coyle M."/>
            <person name="Deiros D.R."/>
            <person name="Dinh H."/>
            <person name="Forbes L."/>
            <person name="Fowler G."/>
            <person name="Francisco L."/>
            <person name="Fu Q."/>
            <person name="Gubbala S."/>
            <person name="Hale W."/>
            <person name="Han Y."/>
            <person name="Hemphill L."/>
            <person name="Highlander S.K."/>
            <person name="Hirani K."/>
            <person name="Hogues M."/>
            <person name="Jackson L."/>
            <person name="Jakkamsetti A."/>
            <person name="Javaid M."/>
            <person name="Jiang H."/>
            <person name="Korchina V."/>
            <person name="Kovar C."/>
            <person name="Lara F."/>
            <person name="Lee S."/>
            <person name="Mata R."/>
            <person name="Mathew T."/>
            <person name="Moen C."/>
            <person name="Morales K."/>
            <person name="Munidasa M."/>
            <person name="Nazareth L."/>
            <person name="Ngo R."/>
            <person name="Nguyen L."/>
            <person name="Okwuonu G."/>
            <person name="Ongeri F."/>
            <person name="Patil S."/>
            <person name="Petrosino J."/>
            <person name="Pham C."/>
            <person name="Pham P."/>
            <person name="Pu L.-L."/>
            <person name="Puazo M."/>
            <person name="Raj R."/>
            <person name="Reid J."/>
            <person name="Rouhana J."/>
            <person name="Saada N."/>
            <person name="Shang Y."/>
            <person name="Simmons D."/>
            <person name="Thornton R."/>
            <person name="Warren J."/>
            <person name="Weissenberger G."/>
            <person name="Zhang J."/>
            <person name="Zhang L."/>
            <person name="Zhou C."/>
            <person name="Zhu D."/>
            <person name="Muzny D."/>
            <person name="Worley K."/>
            <person name="Gibbs R."/>
        </authorList>
    </citation>
    <scope>NUCLEOTIDE SEQUENCE [LARGE SCALE GENOMIC DNA]</scope>
    <source>
        <strain evidence="13 14">DSM 13335</strain>
    </source>
</reference>
<dbReference type="HOGENOM" id="CLU_049131_0_2_9"/>
<dbReference type="SUPFAM" id="SSF52540">
    <property type="entry name" value="P-loop containing nucleoside triphosphate hydrolases"/>
    <property type="match status" value="1"/>
</dbReference>
<dbReference type="GO" id="GO:0006233">
    <property type="term" value="P:dTDP biosynthetic process"/>
    <property type="evidence" value="ECO:0007669"/>
    <property type="project" value="InterPro"/>
</dbReference>
<comment type="caution">
    <text evidence="13">The sequence shown here is derived from an EMBL/GenBank/DDBJ whole genome shotgun (WGS) entry which is preliminary data.</text>
</comment>
<comment type="function">
    <text evidence="10 11">Phosphorylation of dTMP to form dTDP in both de novo and salvage pathways of dTTP synthesis.</text>
</comment>
<dbReference type="GO" id="GO:0006235">
    <property type="term" value="P:dTTP biosynthetic process"/>
    <property type="evidence" value="ECO:0007669"/>
    <property type="project" value="UniProtKB-UniRule"/>
</dbReference>
<evidence type="ECO:0000313" key="14">
    <source>
        <dbReference type="Proteomes" id="UP000004115"/>
    </source>
</evidence>
<evidence type="ECO:0000256" key="6">
    <source>
        <dbReference type="ARBA" id="ARBA00022741"/>
    </source>
</evidence>
<keyword evidence="6 11" id="KW-0547">Nucleotide-binding</keyword>
<keyword evidence="5 11" id="KW-0545">Nucleotide biosynthesis</keyword>
<gene>
    <name evidence="11 13" type="primary">tmk</name>
    <name evidence="13" type="ORF">HMPREF0520_0871</name>
</gene>
<organism evidence="13 14">
    <name type="scientific">Lactobacillus iners DSM 13335</name>
    <dbReference type="NCBI Taxonomy" id="525328"/>
    <lineage>
        <taxon>Bacteria</taxon>
        <taxon>Bacillati</taxon>
        <taxon>Bacillota</taxon>
        <taxon>Bacilli</taxon>
        <taxon>Lactobacillales</taxon>
        <taxon>Lactobacillaceae</taxon>
        <taxon>Lactobacillus</taxon>
    </lineage>
</organism>
<feature type="binding site" evidence="11">
    <location>
        <begin position="31"/>
        <end position="38"/>
    </location>
    <ligand>
        <name>ATP</name>
        <dbReference type="ChEBI" id="CHEBI:30616"/>
    </ligand>
</feature>
<dbReference type="PANTHER" id="PTHR10344">
    <property type="entry name" value="THYMIDYLATE KINASE"/>
    <property type="match status" value="1"/>
</dbReference>
<protein>
    <recommendedName>
        <fullName evidence="3 11">Thymidylate kinase</fullName>
        <ecNumber evidence="2 11">2.7.4.9</ecNumber>
    </recommendedName>
    <alternativeName>
        <fullName evidence="11">dTMP kinase</fullName>
    </alternativeName>
</protein>
<accession>C8PCQ1</accession>
<evidence type="ECO:0000313" key="13">
    <source>
        <dbReference type="EMBL" id="EEW51709.1"/>
    </source>
</evidence>
<dbReference type="GO" id="GO:0004798">
    <property type="term" value="F:dTMP kinase activity"/>
    <property type="evidence" value="ECO:0007669"/>
    <property type="project" value="UniProtKB-UniRule"/>
</dbReference>
<sequence>MKKARMGAFFAFYIKWQGWCVMKGYFISFEGPDGAGKTTIINELVQQLSSKTIAPILVTREPGGSKISENIRKIILDPKNKEMNAETEALLYAAARSQHVIETIIPALNAGKIVFSDRFIDSSLAYQGIGRDLGIDEIKQINEFATRHITPDLTLFFDIDPLKGLQRIQKVRPENEDRLEQENNLFHQKVYTGYKQLLSAYPERIKRVDAELSIAEVVSQSVKILEEYMPHMFK</sequence>
<dbReference type="GO" id="GO:0005524">
    <property type="term" value="F:ATP binding"/>
    <property type="evidence" value="ECO:0007669"/>
    <property type="project" value="UniProtKB-UniRule"/>
</dbReference>
<comment type="catalytic activity">
    <reaction evidence="9 11">
        <text>dTMP + ATP = dTDP + ADP</text>
        <dbReference type="Rhea" id="RHEA:13517"/>
        <dbReference type="ChEBI" id="CHEBI:30616"/>
        <dbReference type="ChEBI" id="CHEBI:58369"/>
        <dbReference type="ChEBI" id="CHEBI:63528"/>
        <dbReference type="ChEBI" id="CHEBI:456216"/>
        <dbReference type="EC" id="2.7.4.9"/>
    </reaction>
</comment>
<feature type="domain" description="Thymidylate kinase-like" evidence="12">
    <location>
        <begin position="29"/>
        <end position="219"/>
    </location>
</feature>
<dbReference type="InterPro" id="IPR027417">
    <property type="entry name" value="P-loop_NTPase"/>
</dbReference>
<evidence type="ECO:0000256" key="3">
    <source>
        <dbReference type="ARBA" id="ARBA00017144"/>
    </source>
</evidence>
<dbReference type="CDD" id="cd01672">
    <property type="entry name" value="TMPK"/>
    <property type="match status" value="1"/>
</dbReference>
<dbReference type="InterPro" id="IPR018094">
    <property type="entry name" value="Thymidylate_kinase"/>
</dbReference>
<evidence type="ECO:0000256" key="11">
    <source>
        <dbReference type="HAMAP-Rule" id="MF_00165"/>
    </source>
</evidence>
<proteinExistence type="inferred from homology"/>
<dbReference type="Gene3D" id="3.40.50.300">
    <property type="entry name" value="P-loop containing nucleotide triphosphate hydrolases"/>
    <property type="match status" value="1"/>
</dbReference>
<evidence type="ECO:0000256" key="7">
    <source>
        <dbReference type="ARBA" id="ARBA00022777"/>
    </source>
</evidence>